<keyword evidence="2" id="KW-0862">Zinc</keyword>
<dbReference type="InterPro" id="IPR001138">
    <property type="entry name" value="Zn2Cys6_DnaBD"/>
</dbReference>
<dbReference type="PANTHER" id="PTHR37534:SF49">
    <property type="entry name" value="LYSINE BIOSYNTHESIS REGULATORY PROTEIN LYS14"/>
    <property type="match status" value="1"/>
</dbReference>
<dbReference type="GO" id="GO:0005634">
    <property type="term" value="C:nucleus"/>
    <property type="evidence" value="ECO:0007669"/>
    <property type="project" value="UniProtKB-SubCell"/>
</dbReference>
<dbReference type="Proteomes" id="UP001303760">
    <property type="component" value="Unassembled WGS sequence"/>
</dbReference>
<accession>A0AAN7H4A0</accession>
<keyword evidence="5" id="KW-0804">Transcription</keyword>
<evidence type="ECO:0000256" key="4">
    <source>
        <dbReference type="ARBA" id="ARBA00023125"/>
    </source>
</evidence>
<evidence type="ECO:0000256" key="6">
    <source>
        <dbReference type="ARBA" id="ARBA00023242"/>
    </source>
</evidence>
<dbReference type="Pfam" id="PF00172">
    <property type="entry name" value="Zn_clus"/>
    <property type="match status" value="1"/>
</dbReference>
<dbReference type="GO" id="GO:0000981">
    <property type="term" value="F:DNA-binding transcription factor activity, RNA polymerase II-specific"/>
    <property type="evidence" value="ECO:0007669"/>
    <property type="project" value="InterPro"/>
</dbReference>
<dbReference type="InterPro" id="IPR036864">
    <property type="entry name" value="Zn2-C6_fun-type_DNA-bd_sf"/>
</dbReference>
<dbReference type="EMBL" id="MU860403">
    <property type="protein sequence ID" value="KAK4234196.1"/>
    <property type="molecule type" value="Genomic_DNA"/>
</dbReference>
<dbReference type="SUPFAM" id="SSF57701">
    <property type="entry name" value="Zn2/Cys6 DNA-binding domain"/>
    <property type="match status" value="1"/>
</dbReference>
<feature type="domain" description="Zn(2)-C6 fungal-type" evidence="7">
    <location>
        <begin position="14"/>
        <end position="44"/>
    </location>
</feature>
<reference evidence="8" key="2">
    <citation type="submission" date="2023-05" db="EMBL/GenBank/DDBJ databases">
        <authorList>
            <consortium name="Lawrence Berkeley National Laboratory"/>
            <person name="Steindorff A."/>
            <person name="Hensen N."/>
            <person name="Bonometti L."/>
            <person name="Westerberg I."/>
            <person name="Brannstrom I.O."/>
            <person name="Guillou S."/>
            <person name="Cros-Aarteil S."/>
            <person name="Calhoun S."/>
            <person name="Haridas S."/>
            <person name="Kuo A."/>
            <person name="Mondo S."/>
            <person name="Pangilinan J."/>
            <person name="Riley R."/>
            <person name="Labutti K."/>
            <person name="Andreopoulos B."/>
            <person name="Lipzen A."/>
            <person name="Chen C."/>
            <person name="Yanf M."/>
            <person name="Daum C."/>
            <person name="Ng V."/>
            <person name="Clum A."/>
            <person name="Ohm R."/>
            <person name="Martin F."/>
            <person name="Silar P."/>
            <person name="Natvig D."/>
            <person name="Lalanne C."/>
            <person name="Gautier V."/>
            <person name="Ament-Velasquez S.L."/>
            <person name="Kruys A."/>
            <person name="Hutchinson M.I."/>
            <person name="Powell A.J."/>
            <person name="Barry K."/>
            <person name="Miller A.N."/>
            <person name="Grigoriev I.V."/>
            <person name="Debuchy R."/>
            <person name="Gladieux P."/>
            <person name="Thoren M.H."/>
            <person name="Johannesson H."/>
        </authorList>
    </citation>
    <scope>NUCLEOTIDE SEQUENCE</scope>
    <source>
        <strain evidence="8">CBS 532.94</strain>
    </source>
</reference>
<evidence type="ECO:0000256" key="2">
    <source>
        <dbReference type="ARBA" id="ARBA00022833"/>
    </source>
</evidence>
<dbReference type="CDD" id="cd00067">
    <property type="entry name" value="GAL4"/>
    <property type="match status" value="1"/>
</dbReference>
<keyword evidence="9" id="KW-1185">Reference proteome</keyword>
<dbReference type="PROSITE" id="PS00463">
    <property type="entry name" value="ZN2_CY6_FUNGAL_1"/>
    <property type="match status" value="1"/>
</dbReference>
<dbReference type="AlphaFoldDB" id="A0AAN7H4A0"/>
<evidence type="ECO:0000259" key="7">
    <source>
        <dbReference type="PROSITE" id="PS50048"/>
    </source>
</evidence>
<keyword evidence="4" id="KW-0238">DNA-binding</keyword>
<keyword evidence="6" id="KW-0539">Nucleus</keyword>
<dbReference type="PANTHER" id="PTHR37534">
    <property type="entry name" value="TRANSCRIPTIONAL ACTIVATOR PROTEIN UGA3"/>
    <property type="match status" value="1"/>
</dbReference>
<dbReference type="GO" id="GO:0045944">
    <property type="term" value="P:positive regulation of transcription by RNA polymerase II"/>
    <property type="evidence" value="ECO:0007669"/>
    <property type="project" value="TreeGrafter"/>
</dbReference>
<dbReference type="GO" id="GO:0008270">
    <property type="term" value="F:zinc ion binding"/>
    <property type="evidence" value="ECO:0007669"/>
    <property type="project" value="InterPro"/>
</dbReference>
<dbReference type="Gene3D" id="4.10.240.10">
    <property type="entry name" value="Zn(2)-C6 fungal-type DNA-binding domain"/>
    <property type="match status" value="1"/>
</dbReference>
<gene>
    <name evidence="8" type="ORF">C8A03DRAFT_47414</name>
</gene>
<evidence type="ECO:0000256" key="1">
    <source>
        <dbReference type="ARBA" id="ARBA00004123"/>
    </source>
</evidence>
<comment type="caution">
    <text evidence="8">The sequence shown here is derived from an EMBL/GenBank/DDBJ whole genome shotgun (WGS) entry which is preliminary data.</text>
</comment>
<evidence type="ECO:0000313" key="9">
    <source>
        <dbReference type="Proteomes" id="UP001303760"/>
    </source>
</evidence>
<sequence>MKPRQYGELRTRSGCWKCRERRVKCPEQRPICGHCKRLGFVCAYDVRLSWQAVVTPKTGPRGRKPEPAVEDWMFLNTTISDFINADPPSQHIHARPTQYAGDIRGHGHLTSHIGPYLPPLSMDREDSYLWEYFATCVTPHCSLDKGTNPYQNVILRIAASSPQGPLFQCIIGASANQLYNLGHKSFGAKSWQCRANALALLTKGVTDQAYQADTDSQRLDPDSAAQLIGSAVMLCFSEILQDCSQTWTAHASFALSYLQKYEPELENIAPVLHELAQFAVAYFTYHVALASTASTTAASQRPLPLTRAISSSGTCPMTTLQLLTGCSDRLLDLISDITQLSTEKERLYPAPVPDFKRRRDNIERELYALHQPVASPPGSEQTQFNDIAELKRLTTLLYLHSRVDNAGPREPHVMRLTARILQSLQHISLRTNTILWSLFIVATLGVRPESDGDRKLVMERLTALQRTRELGNVRMARRIIEDVWRARDLDPSCATLAWSILKDRNGAISLA</sequence>
<proteinExistence type="predicted"/>
<dbReference type="InterPro" id="IPR021858">
    <property type="entry name" value="Fun_TF"/>
</dbReference>
<dbReference type="GO" id="GO:0000976">
    <property type="term" value="F:transcription cis-regulatory region binding"/>
    <property type="evidence" value="ECO:0007669"/>
    <property type="project" value="TreeGrafter"/>
</dbReference>
<dbReference type="Pfam" id="PF11951">
    <property type="entry name" value="Fungal_trans_2"/>
    <property type="match status" value="1"/>
</dbReference>
<evidence type="ECO:0000313" key="8">
    <source>
        <dbReference type="EMBL" id="KAK4234196.1"/>
    </source>
</evidence>
<dbReference type="SMART" id="SM00066">
    <property type="entry name" value="GAL4"/>
    <property type="match status" value="1"/>
</dbReference>
<name>A0AAN7H4A0_9PEZI</name>
<evidence type="ECO:0000256" key="5">
    <source>
        <dbReference type="ARBA" id="ARBA00023163"/>
    </source>
</evidence>
<protein>
    <submittedName>
        <fullName evidence="8">Fungal-specific transcription factor domain-containing protein</fullName>
    </submittedName>
</protein>
<reference evidence="8" key="1">
    <citation type="journal article" date="2023" name="Mol. Phylogenet. Evol.">
        <title>Genome-scale phylogeny and comparative genomics of the fungal order Sordariales.</title>
        <authorList>
            <person name="Hensen N."/>
            <person name="Bonometti L."/>
            <person name="Westerberg I."/>
            <person name="Brannstrom I.O."/>
            <person name="Guillou S."/>
            <person name="Cros-Aarteil S."/>
            <person name="Calhoun S."/>
            <person name="Haridas S."/>
            <person name="Kuo A."/>
            <person name="Mondo S."/>
            <person name="Pangilinan J."/>
            <person name="Riley R."/>
            <person name="LaButti K."/>
            <person name="Andreopoulos B."/>
            <person name="Lipzen A."/>
            <person name="Chen C."/>
            <person name="Yan M."/>
            <person name="Daum C."/>
            <person name="Ng V."/>
            <person name="Clum A."/>
            <person name="Steindorff A."/>
            <person name="Ohm R.A."/>
            <person name="Martin F."/>
            <person name="Silar P."/>
            <person name="Natvig D.O."/>
            <person name="Lalanne C."/>
            <person name="Gautier V."/>
            <person name="Ament-Velasquez S.L."/>
            <person name="Kruys A."/>
            <person name="Hutchinson M.I."/>
            <person name="Powell A.J."/>
            <person name="Barry K."/>
            <person name="Miller A.N."/>
            <person name="Grigoriev I.V."/>
            <person name="Debuchy R."/>
            <person name="Gladieux P."/>
            <person name="Hiltunen Thoren M."/>
            <person name="Johannesson H."/>
        </authorList>
    </citation>
    <scope>NUCLEOTIDE SEQUENCE</scope>
    <source>
        <strain evidence="8">CBS 532.94</strain>
    </source>
</reference>
<evidence type="ECO:0000256" key="3">
    <source>
        <dbReference type="ARBA" id="ARBA00023015"/>
    </source>
</evidence>
<dbReference type="PROSITE" id="PS50048">
    <property type="entry name" value="ZN2_CY6_FUNGAL_2"/>
    <property type="match status" value="1"/>
</dbReference>
<comment type="subcellular location">
    <subcellularLocation>
        <location evidence="1">Nucleus</location>
    </subcellularLocation>
</comment>
<keyword evidence="3" id="KW-0805">Transcription regulation</keyword>
<organism evidence="8 9">
    <name type="scientific">Achaetomium macrosporum</name>
    <dbReference type="NCBI Taxonomy" id="79813"/>
    <lineage>
        <taxon>Eukaryota</taxon>
        <taxon>Fungi</taxon>
        <taxon>Dikarya</taxon>
        <taxon>Ascomycota</taxon>
        <taxon>Pezizomycotina</taxon>
        <taxon>Sordariomycetes</taxon>
        <taxon>Sordariomycetidae</taxon>
        <taxon>Sordariales</taxon>
        <taxon>Chaetomiaceae</taxon>
        <taxon>Achaetomium</taxon>
    </lineage>
</organism>